<evidence type="ECO:0000256" key="1">
    <source>
        <dbReference type="ARBA" id="ARBA00004141"/>
    </source>
</evidence>
<dbReference type="Pfam" id="PF00083">
    <property type="entry name" value="Sugar_tr"/>
    <property type="match status" value="1"/>
</dbReference>
<dbReference type="PANTHER" id="PTHR24064">
    <property type="entry name" value="SOLUTE CARRIER FAMILY 22 MEMBER"/>
    <property type="match status" value="1"/>
</dbReference>
<feature type="transmembrane region" description="Helical" evidence="6">
    <location>
        <begin position="229"/>
        <end position="251"/>
    </location>
</feature>
<evidence type="ECO:0000313" key="9">
    <source>
        <dbReference type="Proteomes" id="UP001623349"/>
    </source>
</evidence>
<dbReference type="Proteomes" id="UP001623349">
    <property type="component" value="Unassembled WGS sequence"/>
</dbReference>
<evidence type="ECO:0000256" key="2">
    <source>
        <dbReference type="ARBA" id="ARBA00022692"/>
    </source>
</evidence>
<protein>
    <submittedName>
        <fullName evidence="8">Solute carrier family 22 member 8</fullName>
    </submittedName>
</protein>
<evidence type="ECO:0000256" key="3">
    <source>
        <dbReference type="ARBA" id="ARBA00022989"/>
    </source>
</evidence>
<keyword evidence="3 6" id="KW-1133">Transmembrane helix</keyword>
<sequence>MTFSEILDRVGSMGPFQYLHVTLLALPVLGIANHNLLQIFTATTPVHHCRPPPNASLEPWVLPLGPNGKPEKCLRFVHLPNASLPNDTQGATEPCLDGWIYNSSRDTIVTEWDLVCRSNKLKEMAQSIFMAGILVGGPVFGELSDRFGRKPILTWSYLLLAASGSGAAFSPSLPVYIIFRFLCGCSISGISLSTVILSEPQWEPEEQGFGEHQPKTERNVEWVPTSMRAISSTTIGYCYTIGQFILSGLAYAIPQWRWLQLTTSAPFFLFSLLSWWVPESIRWLVLSGKFSEALKTLQRVATFNGKKEEGKKLTMEELKFNLQKDITSAKGFSTGFAYYSLAMGVEEFGVNIYILQIIFGGVDIPAKFITILSISYLGRRITQGFLLLLAGGAILALIFVSSEMPLLRTALAVFGKGCLSGSFSCLFLYTSELYPTVLRQTGMGISNVWARVGSMIAPLVKITGELQPFIPNVIFGSMALLGGSAAFFLLETLNRPLPETIEDIQNWHKQTKKTKQESEAEKASQTIPLKTGG</sequence>
<feature type="domain" description="Major facilitator superfamily (MFS) profile" evidence="7">
    <location>
        <begin position="83"/>
        <end position="494"/>
    </location>
</feature>
<feature type="transmembrane region" description="Helical" evidence="6">
    <location>
        <begin position="258"/>
        <end position="277"/>
    </location>
</feature>
<dbReference type="PROSITE" id="PS50850">
    <property type="entry name" value="MFS"/>
    <property type="match status" value="1"/>
</dbReference>
<feature type="transmembrane region" description="Helical" evidence="6">
    <location>
        <begin position="384"/>
        <end position="400"/>
    </location>
</feature>
<feature type="transmembrane region" description="Helical" evidence="6">
    <location>
        <begin position="353"/>
        <end position="377"/>
    </location>
</feature>
<keyword evidence="4 6" id="KW-0472">Membrane</keyword>
<evidence type="ECO:0000313" key="8">
    <source>
        <dbReference type="EMBL" id="GAB1302138.1"/>
    </source>
</evidence>
<feature type="transmembrane region" description="Helical" evidence="6">
    <location>
        <begin position="469"/>
        <end position="490"/>
    </location>
</feature>
<dbReference type="SUPFAM" id="SSF103473">
    <property type="entry name" value="MFS general substrate transporter"/>
    <property type="match status" value="1"/>
</dbReference>
<dbReference type="InterPro" id="IPR011701">
    <property type="entry name" value="MFS"/>
</dbReference>
<gene>
    <name evidence="8" type="ORF">APTSU1_001737600</name>
</gene>
<feature type="compositionally biased region" description="Polar residues" evidence="5">
    <location>
        <begin position="523"/>
        <end position="533"/>
    </location>
</feature>
<accession>A0ABQ0FSA9</accession>
<proteinExistence type="predicted"/>
<comment type="subcellular location">
    <subcellularLocation>
        <location evidence="1">Membrane</location>
        <topology evidence="1">Multi-pass membrane protein</topology>
    </subcellularLocation>
</comment>
<evidence type="ECO:0000256" key="5">
    <source>
        <dbReference type="SAM" id="MobiDB-lite"/>
    </source>
</evidence>
<dbReference type="Gene3D" id="1.20.1250.20">
    <property type="entry name" value="MFS general substrate transporter like domains"/>
    <property type="match status" value="1"/>
</dbReference>
<dbReference type="Pfam" id="PF07690">
    <property type="entry name" value="MFS_1"/>
    <property type="match status" value="1"/>
</dbReference>
<evidence type="ECO:0000256" key="6">
    <source>
        <dbReference type="SAM" id="Phobius"/>
    </source>
</evidence>
<dbReference type="InterPro" id="IPR036259">
    <property type="entry name" value="MFS_trans_sf"/>
</dbReference>
<dbReference type="InterPro" id="IPR005828">
    <property type="entry name" value="MFS_sugar_transport-like"/>
</dbReference>
<feature type="transmembrane region" description="Helical" evidence="6">
    <location>
        <begin position="152"/>
        <end position="170"/>
    </location>
</feature>
<keyword evidence="2 6" id="KW-0812">Transmembrane</keyword>
<organism evidence="8 9">
    <name type="scientific">Apodemus speciosus</name>
    <name type="common">Large Japanese field mouse</name>
    <dbReference type="NCBI Taxonomy" id="105296"/>
    <lineage>
        <taxon>Eukaryota</taxon>
        <taxon>Metazoa</taxon>
        <taxon>Chordata</taxon>
        <taxon>Craniata</taxon>
        <taxon>Vertebrata</taxon>
        <taxon>Euteleostomi</taxon>
        <taxon>Mammalia</taxon>
        <taxon>Eutheria</taxon>
        <taxon>Euarchontoglires</taxon>
        <taxon>Glires</taxon>
        <taxon>Rodentia</taxon>
        <taxon>Myomorpha</taxon>
        <taxon>Muroidea</taxon>
        <taxon>Muridae</taxon>
        <taxon>Murinae</taxon>
        <taxon>Apodemus</taxon>
    </lineage>
</organism>
<reference evidence="8 9" key="1">
    <citation type="submission" date="2024-08" db="EMBL/GenBank/DDBJ databases">
        <title>The draft genome of Apodemus speciosus.</title>
        <authorList>
            <person name="Nabeshima K."/>
            <person name="Suzuki S."/>
            <person name="Onuma M."/>
        </authorList>
    </citation>
    <scope>NUCLEOTIDE SEQUENCE [LARGE SCALE GENOMIC DNA]</scope>
    <source>
        <strain evidence="8">IB14-021</strain>
    </source>
</reference>
<evidence type="ECO:0000259" key="7">
    <source>
        <dbReference type="PROSITE" id="PS50850"/>
    </source>
</evidence>
<keyword evidence="9" id="KW-1185">Reference proteome</keyword>
<dbReference type="InterPro" id="IPR020846">
    <property type="entry name" value="MFS_dom"/>
</dbReference>
<name>A0ABQ0FSA9_APOSI</name>
<dbReference type="EMBL" id="BAAFST010000019">
    <property type="protein sequence ID" value="GAB1302138.1"/>
    <property type="molecule type" value="Genomic_DNA"/>
</dbReference>
<comment type="caution">
    <text evidence="8">The sequence shown here is derived from an EMBL/GenBank/DDBJ whole genome shotgun (WGS) entry which is preliminary data.</text>
</comment>
<feature type="region of interest" description="Disordered" evidence="5">
    <location>
        <begin position="512"/>
        <end position="533"/>
    </location>
</feature>
<evidence type="ECO:0000256" key="4">
    <source>
        <dbReference type="ARBA" id="ARBA00023136"/>
    </source>
</evidence>